<comment type="similarity">
    <text evidence="1">Belongs to the F420H(2)-dependent quinone reductase family.</text>
</comment>
<keyword evidence="4" id="KW-1185">Reference proteome</keyword>
<dbReference type="Pfam" id="PF04075">
    <property type="entry name" value="F420H2_quin_red"/>
    <property type="match status" value="1"/>
</dbReference>
<name>A0ABT8HA25_MYCAO</name>
<dbReference type="Proteomes" id="UP001172687">
    <property type="component" value="Unassembled WGS sequence"/>
</dbReference>
<dbReference type="SUPFAM" id="SSF50475">
    <property type="entry name" value="FMN-binding split barrel"/>
    <property type="match status" value="1"/>
</dbReference>
<dbReference type="Gene3D" id="2.30.110.10">
    <property type="entry name" value="Electron Transport, Fmn-binding Protein, Chain A"/>
    <property type="match status" value="1"/>
</dbReference>
<dbReference type="PANTHER" id="PTHR39428">
    <property type="entry name" value="F420H(2)-DEPENDENT QUINONE REDUCTASE RV1261C"/>
    <property type="match status" value="1"/>
</dbReference>
<dbReference type="PANTHER" id="PTHR39428:SF1">
    <property type="entry name" value="F420H(2)-DEPENDENT QUINONE REDUCTASE RV1261C"/>
    <property type="match status" value="1"/>
</dbReference>
<accession>A0ABT8HA25</accession>
<dbReference type="InterPro" id="IPR004378">
    <property type="entry name" value="F420H2_quin_Rdtase"/>
</dbReference>
<evidence type="ECO:0000313" key="4">
    <source>
        <dbReference type="Proteomes" id="UP001172687"/>
    </source>
</evidence>
<evidence type="ECO:0000313" key="3">
    <source>
        <dbReference type="EMBL" id="MDN4517616.1"/>
    </source>
</evidence>
<evidence type="ECO:0000256" key="2">
    <source>
        <dbReference type="ARBA" id="ARBA00049106"/>
    </source>
</evidence>
<dbReference type="NCBIfam" id="TIGR00026">
    <property type="entry name" value="hi_GC_TIGR00026"/>
    <property type="match status" value="1"/>
</dbReference>
<sequence>MAGMADQMADERDFNQRNIDKFRANGGKVGGQFEGFPLLLLTSTGAKSGQPRVNPVAYFDIDDRIYIVGSSAGRDRDPAWAFNIRAHPEASVEIGTAPAKPVTARELPREERDRVYAVVAERAPGFADYESRTDRVIPVFELVTAT</sequence>
<comment type="caution">
    <text evidence="3">The sequence shown here is derived from an EMBL/GenBank/DDBJ whole genome shotgun (WGS) entry which is preliminary data.</text>
</comment>
<dbReference type="InterPro" id="IPR012349">
    <property type="entry name" value="Split_barrel_FMN-bd"/>
</dbReference>
<reference evidence="3" key="1">
    <citation type="submission" date="2023-07" db="EMBL/GenBank/DDBJ databases">
        <title>Degradation of tert-butanol by M. austroafricanum TBA100.</title>
        <authorList>
            <person name="Helbich S."/>
            <person name="Vainshtein Y."/>
        </authorList>
    </citation>
    <scope>NUCLEOTIDE SEQUENCE</scope>
    <source>
        <strain evidence="3">TBA100</strain>
    </source>
</reference>
<comment type="catalytic activity">
    <reaction evidence="2">
        <text>oxidized coenzyme F420-(gamma-L-Glu)(n) + a quinol + H(+) = reduced coenzyme F420-(gamma-L-Glu)(n) + a quinone</text>
        <dbReference type="Rhea" id="RHEA:39663"/>
        <dbReference type="Rhea" id="RHEA-COMP:12939"/>
        <dbReference type="Rhea" id="RHEA-COMP:14378"/>
        <dbReference type="ChEBI" id="CHEBI:15378"/>
        <dbReference type="ChEBI" id="CHEBI:24646"/>
        <dbReference type="ChEBI" id="CHEBI:132124"/>
        <dbReference type="ChEBI" id="CHEBI:133980"/>
        <dbReference type="ChEBI" id="CHEBI:139511"/>
    </reaction>
</comment>
<organism evidence="3 4">
    <name type="scientific">Mycolicibacterium austroafricanum</name>
    <name type="common">Mycobacterium austroafricanum</name>
    <dbReference type="NCBI Taxonomy" id="39687"/>
    <lineage>
        <taxon>Bacteria</taxon>
        <taxon>Bacillati</taxon>
        <taxon>Actinomycetota</taxon>
        <taxon>Actinomycetes</taxon>
        <taxon>Mycobacteriales</taxon>
        <taxon>Mycobacteriaceae</taxon>
        <taxon>Mycolicibacterium</taxon>
    </lineage>
</organism>
<gene>
    <name evidence="3" type="ORF">QYF68_07205</name>
</gene>
<protein>
    <submittedName>
        <fullName evidence="3">Nitroreductase family deazaflavin-dependent oxidoreductase</fullName>
    </submittedName>
</protein>
<evidence type="ECO:0000256" key="1">
    <source>
        <dbReference type="ARBA" id="ARBA00008710"/>
    </source>
</evidence>
<dbReference type="EMBL" id="JAUHTC010000031">
    <property type="protein sequence ID" value="MDN4517616.1"/>
    <property type="molecule type" value="Genomic_DNA"/>
</dbReference>
<proteinExistence type="inferred from homology"/>